<accession>A0AAV4WX39</accession>
<sequence length="90" mass="10387">MPAPHQAISHDTHSTGMVTWRRHCCSKVQTWKTLHHDPYMIHHRWHLNGCRDNVACQELFPASLSELASLETTIDRLEKTFSGPALNHFD</sequence>
<protein>
    <submittedName>
        <fullName evidence="1">Uncharacterized protein</fullName>
    </submittedName>
</protein>
<comment type="caution">
    <text evidence="1">The sequence shown here is derived from an EMBL/GenBank/DDBJ whole genome shotgun (WGS) entry which is preliminary data.</text>
</comment>
<name>A0AAV4WX39_9ARAC</name>
<dbReference type="EMBL" id="BPLQ01015197">
    <property type="protein sequence ID" value="GIY86446.1"/>
    <property type="molecule type" value="Genomic_DNA"/>
</dbReference>
<evidence type="ECO:0000313" key="2">
    <source>
        <dbReference type="Proteomes" id="UP001054837"/>
    </source>
</evidence>
<gene>
    <name evidence="1" type="ORF">CDAR_514961</name>
</gene>
<proteinExistence type="predicted"/>
<dbReference type="AlphaFoldDB" id="A0AAV4WX39"/>
<reference evidence="1 2" key="1">
    <citation type="submission" date="2021-06" db="EMBL/GenBank/DDBJ databases">
        <title>Caerostris darwini draft genome.</title>
        <authorList>
            <person name="Kono N."/>
            <person name="Arakawa K."/>
        </authorList>
    </citation>
    <scope>NUCLEOTIDE SEQUENCE [LARGE SCALE GENOMIC DNA]</scope>
</reference>
<keyword evidence="2" id="KW-1185">Reference proteome</keyword>
<dbReference type="Proteomes" id="UP001054837">
    <property type="component" value="Unassembled WGS sequence"/>
</dbReference>
<evidence type="ECO:0000313" key="1">
    <source>
        <dbReference type="EMBL" id="GIY86446.1"/>
    </source>
</evidence>
<organism evidence="1 2">
    <name type="scientific">Caerostris darwini</name>
    <dbReference type="NCBI Taxonomy" id="1538125"/>
    <lineage>
        <taxon>Eukaryota</taxon>
        <taxon>Metazoa</taxon>
        <taxon>Ecdysozoa</taxon>
        <taxon>Arthropoda</taxon>
        <taxon>Chelicerata</taxon>
        <taxon>Arachnida</taxon>
        <taxon>Araneae</taxon>
        <taxon>Araneomorphae</taxon>
        <taxon>Entelegynae</taxon>
        <taxon>Araneoidea</taxon>
        <taxon>Araneidae</taxon>
        <taxon>Caerostris</taxon>
    </lineage>
</organism>